<dbReference type="WBParaSite" id="ACRNAN_scaffold206.g18658.t1">
    <property type="protein sequence ID" value="ACRNAN_scaffold206.g18658.t1"/>
    <property type="gene ID" value="ACRNAN_scaffold206.g18658"/>
</dbReference>
<evidence type="ECO:0000259" key="5">
    <source>
        <dbReference type="PROSITE" id="PS50089"/>
    </source>
</evidence>
<dbReference type="AlphaFoldDB" id="A0A914D7I6"/>
<keyword evidence="1 3" id="KW-0863">Zinc-finger</keyword>
<dbReference type="Gene3D" id="3.30.40.10">
    <property type="entry name" value="Zinc/RING finger domain, C3HC4 (zinc finger)"/>
    <property type="match status" value="1"/>
</dbReference>
<dbReference type="Pfam" id="PF13920">
    <property type="entry name" value="zf-C3HC4_3"/>
    <property type="match status" value="1"/>
</dbReference>
<dbReference type="GO" id="GO:0008270">
    <property type="term" value="F:zinc ion binding"/>
    <property type="evidence" value="ECO:0007669"/>
    <property type="project" value="UniProtKB-KW"/>
</dbReference>
<evidence type="ECO:0000256" key="3">
    <source>
        <dbReference type="PROSITE-ProRule" id="PRU00175"/>
    </source>
</evidence>
<evidence type="ECO:0000313" key="6">
    <source>
        <dbReference type="Proteomes" id="UP000887540"/>
    </source>
</evidence>
<feature type="region of interest" description="Disordered" evidence="4">
    <location>
        <begin position="19"/>
        <end position="46"/>
    </location>
</feature>
<dbReference type="InterPro" id="IPR001841">
    <property type="entry name" value="Znf_RING"/>
</dbReference>
<evidence type="ECO:0000256" key="2">
    <source>
        <dbReference type="ARBA" id="ARBA00022833"/>
    </source>
</evidence>
<feature type="domain" description="RING-type" evidence="5">
    <location>
        <begin position="68"/>
        <end position="114"/>
    </location>
</feature>
<dbReference type="SMART" id="SM00184">
    <property type="entry name" value="RING"/>
    <property type="match status" value="1"/>
</dbReference>
<dbReference type="Proteomes" id="UP000887540">
    <property type="component" value="Unplaced"/>
</dbReference>
<protein>
    <submittedName>
        <fullName evidence="7">RING-type domain-containing protein</fullName>
    </submittedName>
</protein>
<organism evidence="6 7">
    <name type="scientific">Acrobeloides nanus</name>
    <dbReference type="NCBI Taxonomy" id="290746"/>
    <lineage>
        <taxon>Eukaryota</taxon>
        <taxon>Metazoa</taxon>
        <taxon>Ecdysozoa</taxon>
        <taxon>Nematoda</taxon>
        <taxon>Chromadorea</taxon>
        <taxon>Rhabditida</taxon>
        <taxon>Tylenchina</taxon>
        <taxon>Cephalobomorpha</taxon>
        <taxon>Cephaloboidea</taxon>
        <taxon>Cephalobidae</taxon>
        <taxon>Acrobeloides</taxon>
    </lineage>
</organism>
<keyword evidence="2" id="KW-0862">Zinc</keyword>
<evidence type="ECO:0000256" key="4">
    <source>
        <dbReference type="SAM" id="MobiDB-lite"/>
    </source>
</evidence>
<keyword evidence="1 3" id="KW-0479">Metal-binding</keyword>
<dbReference type="SUPFAM" id="SSF57850">
    <property type="entry name" value="RING/U-box"/>
    <property type="match status" value="1"/>
</dbReference>
<sequence>MPSSAGGIKRLVANFATTYDIDEEDEEPEPRRRSSTSARLSRPERIKRMLDKLERDSEDVPSDPDERCHICLTARASVRAYPCGHQVFCRKCGVRLVQVLMETQSEKMNCLLCRREIAVLRYQKPTQPVKVPSERVFCTHARSWPWARSNS</sequence>
<accession>A0A914D7I6</accession>
<evidence type="ECO:0000313" key="7">
    <source>
        <dbReference type="WBParaSite" id="ACRNAN_scaffold206.g18658.t1"/>
    </source>
</evidence>
<dbReference type="PROSITE" id="PS50089">
    <property type="entry name" value="ZF_RING_2"/>
    <property type="match status" value="1"/>
</dbReference>
<keyword evidence="6" id="KW-1185">Reference proteome</keyword>
<proteinExistence type="predicted"/>
<name>A0A914D7I6_9BILA</name>
<dbReference type="InterPro" id="IPR013083">
    <property type="entry name" value="Znf_RING/FYVE/PHD"/>
</dbReference>
<reference evidence="7" key="1">
    <citation type="submission" date="2022-11" db="UniProtKB">
        <authorList>
            <consortium name="WormBaseParasite"/>
        </authorList>
    </citation>
    <scope>IDENTIFICATION</scope>
</reference>
<evidence type="ECO:0000256" key="1">
    <source>
        <dbReference type="ARBA" id="ARBA00022771"/>
    </source>
</evidence>